<sequence>MPPSTLPQDTLRRRVCPHPGCNARPRTARALTYHLRSIHGDTIIQRTSTIDHRSTPSPEPNEVFDFGEPDTIPASPPPPPAPFFGDKCRCRSSTRSTTEASIPHRCVLCCEICHDTDYPAGRPCNANGDYLPPGTPPPPRTAAEPNDWSPYNDEVRFELADLLFRKQQSSQKHITELLRIWAIDRQRLGAELGPFRDYQEIYDTIDSTLLGDAPWKCLVMDPLTDDASAPTWARRSYEVWYRDPATIIKNMLDNPAFDGAFDTAPYIHLDADGKRRWHDFMSANFAYRHSTTIYESDPSTEGGDLYHASLAKVLESLKPGMTTPIVLRCPDGHYRRAIYDFGLFIADYPEQVMLACIVQNWCAKCSALATELDGDIGVRRTKARNRELISIYDGDQKTLWDSYGMNIDVIPFTQDFPRADIHEMLSPDLLHQMIKGTFKDHLVTWVGEYLYLTHPPAVADGIMDEIDRRIAAVPGFPGLRRFKDGRRFSQWTGDDSKALMKVYLPAIKGLVPDPIVLALRHFLDFCYLVRRSDFNEDSLAAIEQTVIEFHRCCEVFRQLGVREEFSLPRQHSMKHYGADIREFGAPNGVCSSMTESRHITAVKEPWRRSSRFEALGQMLLTNQRLDKLTASRADFVERGMLVSEVKDLPDNRTLEDDKEEDVSDELRVDAHVLLARTRDRSYPQRIHSLAEHTGWRQLPQLVQAFLEDQLYDGRPPTAYNSDSDDDIDVKDLTISVFHSAVASFYAPSDISGIRGMRREWIRSTPRWRGSGQRRDCVYVVEDEASSGFRGMSVVRVQLLFSFIFDAVTYPCALVEWFKKVGRSPDPTTGMWLVEPEQQGNSRLVTVVHLDSVLRGAHLIPVFGERRLPIDFQHTYSLDSFQSFHVNKYIDHHANEILF</sequence>
<gene>
    <name evidence="1" type="ORF">MIND_00564100</name>
</gene>
<name>A0A8H6W6F5_9AGAR</name>
<dbReference type="AlphaFoldDB" id="A0A8H6W6F5"/>
<dbReference type="GeneID" id="59344930"/>
<dbReference type="RefSeq" id="XP_037220335.1">
    <property type="nucleotide sequence ID" value="XM_037362414.1"/>
</dbReference>
<reference evidence="1" key="1">
    <citation type="submission" date="2020-05" db="EMBL/GenBank/DDBJ databases">
        <title>Mycena genomes resolve the evolution of fungal bioluminescence.</title>
        <authorList>
            <person name="Tsai I.J."/>
        </authorList>
    </citation>
    <scope>NUCLEOTIDE SEQUENCE</scope>
    <source>
        <strain evidence="1">171206Taipei</strain>
    </source>
</reference>
<accession>A0A8H6W6F5</accession>
<organism evidence="1 2">
    <name type="scientific">Mycena indigotica</name>
    <dbReference type="NCBI Taxonomy" id="2126181"/>
    <lineage>
        <taxon>Eukaryota</taxon>
        <taxon>Fungi</taxon>
        <taxon>Dikarya</taxon>
        <taxon>Basidiomycota</taxon>
        <taxon>Agaricomycotina</taxon>
        <taxon>Agaricomycetes</taxon>
        <taxon>Agaricomycetidae</taxon>
        <taxon>Agaricales</taxon>
        <taxon>Marasmiineae</taxon>
        <taxon>Mycenaceae</taxon>
        <taxon>Mycena</taxon>
    </lineage>
</organism>
<dbReference type="OrthoDB" id="3199698at2759"/>
<evidence type="ECO:0000313" key="2">
    <source>
        <dbReference type="Proteomes" id="UP000636479"/>
    </source>
</evidence>
<proteinExistence type="predicted"/>
<dbReference type="EMBL" id="JACAZF010000005">
    <property type="protein sequence ID" value="KAF7303363.1"/>
    <property type="molecule type" value="Genomic_DNA"/>
</dbReference>
<protein>
    <submittedName>
        <fullName evidence="1">C2H2-type domain-containing protein</fullName>
    </submittedName>
</protein>
<dbReference type="InterPro" id="IPR041078">
    <property type="entry name" value="Plavaka"/>
</dbReference>
<evidence type="ECO:0000313" key="1">
    <source>
        <dbReference type="EMBL" id="KAF7303363.1"/>
    </source>
</evidence>
<dbReference type="Pfam" id="PF18759">
    <property type="entry name" value="Plavaka"/>
    <property type="match status" value="2"/>
</dbReference>
<dbReference type="Proteomes" id="UP000636479">
    <property type="component" value="Unassembled WGS sequence"/>
</dbReference>
<comment type="caution">
    <text evidence="1">The sequence shown here is derived from an EMBL/GenBank/DDBJ whole genome shotgun (WGS) entry which is preliminary data.</text>
</comment>
<keyword evidence="2" id="KW-1185">Reference proteome</keyword>